<dbReference type="EMBL" id="JAKMUS010000011">
    <property type="protein sequence ID" value="MCZ9294368.1"/>
    <property type="molecule type" value="Genomic_DNA"/>
</dbReference>
<dbReference type="Pfam" id="PF01263">
    <property type="entry name" value="Aldose_epim"/>
    <property type="match status" value="1"/>
</dbReference>
<reference evidence="1" key="1">
    <citation type="submission" date="2022-02" db="EMBL/GenBank/DDBJ databases">
        <title>Corynebacterium sp. from urogenital microbiome.</title>
        <authorList>
            <person name="Cappelli E.A."/>
            <person name="Ribeiro T.G."/>
            <person name="Peixe L."/>
        </authorList>
    </citation>
    <scope>NUCLEOTIDE SEQUENCE</scope>
    <source>
        <strain evidence="1">C8Ua_172</strain>
    </source>
</reference>
<dbReference type="CDD" id="cd09022">
    <property type="entry name" value="Aldose_epim_Ec_YihR"/>
    <property type="match status" value="1"/>
</dbReference>
<dbReference type="InterPro" id="IPR037480">
    <property type="entry name" value="YihR-like"/>
</dbReference>
<dbReference type="GO" id="GO:0030246">
    <property type="term" value="F:carbohydrate binding"/>
    <property type="evidence" value="ECO:0007669"/>
    <property type="project" value="InterPro"/>
</dbReference>
<proteinExistence type="predicted"/>
<dbReference type="GO" id="GO:0016853">
    <property type="term" value="F:isomerase activity"/>
    <property type="evidence" value="ECO:0007669"/>
    <property type="project" value="InterPro"/>
</dbReference>
<protein>
    <submittedName>
        <fullName evidence="1">Aldose 1-epimerase family protein</fullName>
    </submittedName>
</protein>
<dbReference type="Gene3D" id="2.70.98.10">
    <property type="match status" value="1"/>
</dbReference>
<dbReference type="InterPro" id="IPR014718">
    <property type="entry name" value="GH-type_carb-bd"/>
</dbReference>
<dbReference type="GO" id="GO:0005975">
    <property type="term" value="P:carbohydrate metabolic process"/>
    <property type="evidence" value="ECO:0007669"/>
    <property type="project" value="InterPro"/>
</dbReference>
<comment type="caution">
    <text evidence="1">The sequence shown here is derived from an EMBL/GenBank/DDBJ whole genome shotgun (WGS) entry which is preliminary data.</text>
</comment>
<dbReference type="RefSeq" id="WP_269965788.1">
    <property type="nucleotide sequence ID" value="NZ_JAKMUS010000011.1"/>
</dbReference>
<dbReference type="InterPro" id="IPR008183">
    <property type="entry name" value="Aldose_1/G6P_1-epimerase"/>
</dbReference>
<sequence length="297" mass="32425">MGVHTIPEVTLRRVADHEVTAIITASGAAIRRLEVDGRPLLKSFEPAHRPPGAANIVLAPWPNRVADATFTFNGVTHQLDVTEPERGHALHGFTWGRIFSIEEHTDDSATLRTVLGPEPGWPWQIELTVMYTLTDTGIDGAMTARNITPAEDDHGPAPCALGVHTYLDPQGAPLDECTLHHTIEERQPLDSRNIPAGPREPWPASPMPMNGVWLDDAGIDLVKRPRVARLVNKGGYGVELEACISMPWTQVFTSPQRELAVEPMTAPPNALNSGEDLTVLAPGERMSVSWSVRAIHN</sequence>
<organism evidence="1 2">
    <name type="scientific">Corynebacterium meitnerae</name>
    <dbReference type="NCBI Taxonomy" id="2913498"/>
    <lineage>
        <taxon>Bacteria</taxon>
        <taxon>Bacillati</taxon>
        <taxon>Actinomycetota</taxon>
        <taxon>Actinomycetes</taxon>
        <taxon>Mycobacteriales</taxon>
        <taxon>Corynebacteriaceae</taxon>
        <taxon>Corynebacterium</taxon>
    </lineage>
</organism>
<name>A0A9X3LX84_9CORY</name>
<dbReference type="SUPFAM" id="SSF74650">
    <property type="entry name" value="Galactose mutarotase-like"/>
    <property type="match status" value="1"/>
</dbReference>
<gene>
    <name evidence="1" type="ORF">L8U60_07710</name>
</gene>
<evidence type="ECO:0000313" key="2">
    <source>
        <dbReference type="Proteomes" id="UP001146468"/>
    </source>
</evidence>
<dbReference type="Proteomes" id="UP001146468">
    <property type="component" value="Unassembled WGS sequence"/>
</dbReference>
<keyword evidence="2" id="KW-1185">Reference proteome</keyword>
<dbReference type="AlphaFoldDB" id="A0A9X3LX84"/>
<accession>A0A9X3LX84</accession>
<dbReference type="InterPro" id="IPR011013">
    <property type="entry name" value="Gal_mutarotase_sf_dom"/>
</dbReference>
<evidence type="ECO:0000313" key="1">
    <source>
        <dbReference type="EMBL" id="MCZ9294368.1"/>
    </source>
</evidence>